<evidence type="ECO:0000256" key="4">
    <source>
        <dbReference type="ARBA" id="ARBA00022946"/>
    </source>
</evidence>
<dbReference type="InterPro" id="IPR036969">
    <property type="entry name" value="Citrate_synthase_sf"/>
</dbReference>
<reference evidence="7 8" key="2">
    <citation type="journal article" date="2014" name="J. Gen. Appl. Microbiol.">
        <title>The early diverging ascomycetous budding yeast Saitoella complicata has three histone deacetylases belonging to the Clr6, Hos2, and Rpd3 lineages.</title>
        <authorList>
            <person name="Nishida H."/>
            <person name="Matsumoto T."/>
            <person name="Kondo S."/>
            <person name="Hamamoto M."/>
            <person name="Yoshikawa H."/>
        </authorList>
    </citation>
    <scope>NUCLEOTIDE SEQUENCE [LARGE SCALE GENOMIC DNA]</scope>
    <source>
        <strain evidence="7 8">NRRL Y-17804</strain>
    </source>
</reference>
<organism evidence="7 8">
    <name type="scientific">Saitoella complicata (strain BCRC 22490 / CBS 7301 / JCM 7358 / NBRC 10748 / NRRL Y-17804)</name>
    <dbReference type="NCBI Taxonomy" id="698492"/>
    <lineage>
        <taxon>Eukaryota</taxon>
        <taxon>Fungi</taxon>
        <taxon>Dikarya</taxon>
        <taxon>Ascomycota</taxon>
        <taxon>Taphrinomycotina</taxon>
        <taxon>Taphrinomycotina incertae sedis</taxon>
        <taxon>Saitoella</taxon>
    </lineage>
</organism>
<evidence type="ECO:0000256" key="3">
    <source>
        <dbReference type="ARBA" id="ARBA00022679"/>
    </source>
</evidence>
<keyword evidence="3 6" id="KW-0808">Transferase</keyword>
<dbReference type="SUPFAM" id="SSF48256">
    <property type="entry name" value="Citrate synthase"/>
    <property type="match status" value="1"/>
</dbReference>
<evidence type="ECO:0000256" key="1">
    <source>
        <dbReference type="ARBA" id="ARBA00004173"/>
    </source>
</evidence>
<dbReference type="InterPro" id="IPR016143">
    <property type="entry name" value="Citrate_synth-like_sm_a-sub"/>
</dbReference>
<gene>
    <name evidence="7" type="ORF">G7K_6410-t1</name>
</gene>
<dbReference type="InterPro" id="IPR016142">
    <property type="entry name" value="Citrate_synth-like_lrg_a-sub"/>
</dbReference>
<keyword evidence="4" id="KW-0809">Transit peptide</keyword>
<evidence type="ECO:0000313" key="7">
    <source>
        <dbReference type="EMBL" id="GAO52331.1"/>
    </source>
</evidence>
<dbReference type="PRINTS" id="PR00143">
    <property type="entry name" value="CITRTSNTHASE"/>
</dbReference>
<accession>A0A0E9NRL5</accession>
<dbReference type="GO" id="GO:0005759">
    <property type="term" value="C:mitochondrial matrix"/>
    <property type="evidence" value="ECO:0007669"/>
    <property type="project" value="TreeGrafter"/>
</dbReference>
<name>A0A0E9NRL5_SAICN</name>
<comment type="similarity">
    <text evidence="2 6">Belongs to the citrate synthase family.</text>
</comment>
<dbReference type="PANTHER" id="PTHR11739:SF15">
    <property type="entry name" value="CITRATE SYNTHASE 3, MITOCHONDRIAL"/>
    <property type="match status" value="1"/>
</dbReference>
<dbReference type="Gene3D" id="1.10.580.10">
    <property type="entry name" value="Citrate Synthase, domain 1"/>
    <property type="match status" value="1"/>
</dbReference>
<evidence type="ECO:0000256" key="5">
    <source>
        <dbReference type="ARBA" id="ARBA00023128"/>
    </source>
</evidence>
<reference evidence="7 8" key="3">
    <citation type="journal article" date="2015" name="Genome Announc.">
        <title>Draft Genome Sequence of the Archiascomycetous Yeast Saitoella complicata.</title>
        <authorList>
            <person name="Yamauchi K."/>
            <person name="Kondo S."/>
            <person name="Hamamoto M."/>
            <person name="Takahashi Y."/>
            <person name="Ogura Y."/>
            <person name="Hayashi T."/>
            <person name="Nishida H."/>
        </authorList>
    </citation>
    <scope>NUCLEOTIDE SEQUENCE [LARGE SCALE GENOMIC DNA]</scope>
    <source>
        <strain evidence="7 8">NRRL Y-17804</strain>
    </source>
</reference>
<dbReference type="GO" id="GO:0046912">
    <property type="term" value="F:acyltransferase activity, acyl groups converted into alkyl on transfer"/>
    <property type="evidence" value="ECO:0007669"/>
    <property type="project" value="InterPro"/>
</dbReference>
<dbReference type="InterPro" id="IPR002020">
    <property type="entry name" value="Citrate_synthase"/>
</dbReference>
<keyword evidence="5" id="KW-0496">Mitochondrion</keyword>
<dbReference type="Pfam" id="PF00285">
    <property type="entry name" value="Citrate_synt"/>
    <property type="match status" value="1"/>
</dbReference>
<dbReference type="Gene3D" id="1.10.230.10">
    <property type="entry name" value="Cytochrome P450-Terp, domain 2"/>
    <property type="match status" value="1"/>
</dbReference>
<reference evidence="7 8" key="1">
    <citation type="journal article" date="2011" name="J. Gen. Appl. Microbiol.">
        <title>Draft genome sequencing of the enigmatic yeast Saitoella complicata.</title>
        <authorList>
            <person name="Nishida H."/>
            <person name="Hamamoto M."/>
            <person name="Sugiyama J."/>
        </authorList>
    </citation>
    <scope>NUCLEOTIDE SEQUENCE [LARGE SCALE GENOMIC DNA]</scope>
    <source>
        <strain evidence="7 8">NRRL Y-17804</strain>
    </source>
</reference>
<dbReference type="STRING" id="698492.A0A0E9NRL5"/>
<dbReference type="AlphaFoldDB" id="A0A0E9NRL5"/>
<comment type="subcellular location">
    <subcellularLocation>
        <location evidence="1">Mitochondrion</location>
    </subcellularLocation>
</comment>
<dbReference type="PANTHER" id="PTHR11739">
    <property type="entry name" value="CITRATE SYNTHASE"/>
    <property type="match status" value="1"/>
</dbReference>
<dbReference type="GO" id="GO:0006099">
    <property type="term" value="P:tricarboxylic acid cycle"/>
    <property type="evidence" value="ECO:0007669"/>
    <property type="project" value="TreeGrafter"/>
</dbReference>
<dbReference type="PROSITE" id="PS00480">
    <property type="entry name" value="CITRATE_SYNTHASE"/>
    <property type="match status" value="1"/>
</dbReference>
<dbReference type="InterPro" id="IPR019810">
    <property type="entry name" value="Citrate_synthase_AS"/>
</dbReference>
<dbReference type="GO" id="GO:0005975">
    <property type="term" value="P:carbohydrate metabolic process"/>
    <property type="evidence" value="ECO:0007669"/>
    <property type="project" value="TreeGrafter"/>
</dbReference>
<dbReference type="OMA" id="IDHGFNA"/>
<evidence type="ECO:0000256" key="2">
    <source>
        <dbReference type="ARBA" id="ARBA00010566"/>
    </source>
</evidence>
<evidence type="ECO:0000313" key="8">
    <source>
        <dbReference type="Proteomes" id="UP000033140"/>
    </source>
</evidence>
<keyword evidence="8" id="KW-1185">Reference proteome</keyword>
<sequence length="481" mass="51390">MSTLRTSIRYINLRAAAAVGHQVRHSSQALRARLEELIPQKAARLQTLKKEYGSHPVQTTTIAQVVGGMRGMKAMLWEGSELDANEGIRFHGLNLEECAEKLPKARNVDGSEGVMLPEAMLWLIMTGEIPTTEQVEGLAKDLAAQAALPEYTLKLLEGGLPSSLHPMTQLSIAVASLNHDSKFAQAYEKGVNKKELWKYAYEDSITLLAKLPAIAAGVYKNAYGKGLGARKCAELAQEGGDWTQPLALALSGGEERKGWADCLRLYLALHGDHEGGNVSAHTSHLVGSALADPFLSYSAALNGLAGPLHGLAAQEVLTFVKTMHDALGADASDTDIEGYLWDVLNSGRVIPGYGHGVLRKTDPRFTALAKFGSSSPTLSSDPLFRLVQRLQAIATPVLQKHGKTANPFPNVDSQSGACMQHFGLEEAPMYTVVFGVSRALGCLSQGVWSRGLGLPIERPKSVSLRVLEEGVKGAGAGAGQA</sequence>
<comment type="caution">
    <text evidence="7">The sequence shown here is derived from an EMBL/GenBank/DDBJ whole genome shotgun (WGS) entry which is preliminary data.</text>
</comment>
<protein>
    <recommendedName>
        <fullName evidence="6">Citrate synthase</fullName>
    </recommendedName>
</protein>
<dbReference type="Proteomes" id="UP000033140">
    <property type="component" value="Unassembled WGS sequence"/>
</dbReference>
<proteinExistence type="inferred from homology"/>
<dbReference type="EMBL" id="BACD03000066">
    <property type="protein sequence ID" value="GAO52331.1"/>
    <property type="molecule type" value="Genomic_DNA"/>
</dbReference>
<evidence type="ECO:0000256" key="6">
    <source>
        <dbReference type="RuleBase" id="RU000441"/>
    </source>
</evidence>
<dbReference type="NCBIfam" id="NF007128">
    <property type="entry name" value="PRK09569.1"/>
    <property type="match status" value="1"/>
</dbReference>